<reference evidence="1" key="1">
    <citation type="submission" date="2021-05" db="EMBL/GenBank/DDBJ databases">
        <authorList>
            <person name="Pietrasiak N."/>
            <person name="Ward R."/>
            <person name="Stajich J.E."/>
            <person name="Kurbessoian T."/>
        </authorList>
    </citation>
    <scope>NUCLEOTIDE SEQUENCE</scope>
    <source>
        <strain evidence="1">CPER-KK1</strain>
    </source>
</reference>
<dbReference type="Proteomes" id="UP000753908">
    <property type="component" value="Unassembled WGS sequence"/>
</dbReference>
<comment type="caution">
    <text evidence="1">The sequence shown here is derived from an EMBL/GenBank/DDBJ whole genome shotgun (WGS) entry which is preliminary data.</text>
</comment>
<sequence length="78" mass="8750">MTDSEAIAKLKAAMLSVQTVGEMHALIIDYTYVEIMEVYNQLAPKQQARIVALCDRDTQEQITATHTISVFMPSYLIS</sequence>
<organism evidence="1 2">
    <name type="scientific">Symplocastrum torsivum CPER-KK1</name>
    <dbReference type="NCBI Taxonomy" id="450513"/>
    <lineage>
        <taxon>Bacteria</taxon>
        <taxon>Bacillati</taxon>
        <taxon>Cyanobacteriota</taxon>
        <taxon>Cyanophyceae</taxon>
        <taxon>Oscillatoriophycideae</taxon>
        <taxon>Oscillatoriales</taxon>
        <taxon>Microcoleaceae</taxon>
        <taxon>Symplocastrum</taxon>
    </lineage>
</organism>
<gene>
    <name evidence="1" type="ORF">KME25_01090</name>
</gene>
<name>A0A951PG04_9CYAN</name>
<evidence type="ECO:0000313" key="1">
    <source>
        <dbReference type="EMBL" id="MBW4543036.1"/>
    </source>
</evidence>
<dbReference type="EMBL" id="JAHHIF010000001">
    <property type="protein sequence ID" value="MBW4543036.1"/>
    <property type="molecule type" value="Genomic_DNA"/>
</dbReference>
<evidence type="ECO:0000313" key="2">
    <source>
        <dbReference type="Proteomes" id="UP000753908"/>
    </source>
</evidence>
<accession>A0A951PG04</accession>
<reference evidence="1" key="2">
    <citation type="journal article" date="2022" name="Microbiol. Resour. Announc.">
        <title>Metagenome Sequencing to Explore Phylogenomics of Terrestrial Cyanobacteria.</title>
        <authorList>
            <person name="Ward R.D."/>
            <person name="Stajich J.E."/>
            <person name="Johansen J.R."/>
            <person name="Huntemann M."/>
            <person name="Clum A."/>
            <person name="Foster B."/>
            <person name="Foster B."/>
            <person name="Roux S."/>
            <person name="Palaniappan K."/>
            <person name="Varghese N."/>
            <person name="Mukherjee S."/>
            <person name="Reddy T.B.K."/>
            <person name="Daum C."/>
            <person name="Copeland A."/>
            <person name="Chen I.A."/>
            <person name="Ivanova N.N."/>
            <person name="Kyrpides N.C."/>
            <person name="Shapiro N."/>
            <person name="Eloe-Fadrosh E.A."/>
            <person name="Pietrasiak N."/>
        </authorList>
    </citation>
    <scope>NUCLEOTIDE SEQUENCE</scope>
    <source>
        <strain evidence="1">CPER-KK1</strain>
    </source>
</reference>
<dbReference type="AlphaFoldDB" id="A0A951PG04"/>
<protein>
    <submittedName>
        <fullName evidence="1">Uncharacterized protein</fullName>
    </submittedName>
</protein>
<proteinExistence type="predicted"/>